<feature type="binding site" evidence="1">
    <location>
        <position position="194"/>
    </location>
    <ligand>
        <name>adenosylcob(III)alamin</name>
        <dbReference type="ChEBI" id="CHEBI:18408"/>
    </ligand>
</feature>
<dbReference type="Gene3D" id="2.30.170.30">
    <property type="entry name" value="ethanolamine ammonia-lyase heavy chain domain like"/>
    <property type="match status" value="1"/>
</dbReference>
<organism evidence="2 3">
    <name type="scientific">Priestia megaterium (strain ATCC 14581 / DSM 32 / CCUG 1817 / JCM 2506 / NBRC 15308 / NCIMB 9376 / NCTC 10342 / NRRL B-14308 / VKM B-512 / Ford 19)</name>
    <name type="common">Bacillus megaterium</name>
    <dbReference type="NCBI Taxonomy" id="1348623"/>
    <lineage>
        <taxon>Bacteria</taxon>
        <taxon>Bacillati</taxon>
        <taxon>Bacillota</taxon>
        <taxon>Bacilli</taxon>
        <taxon>Bacillales</taxon>
        <taxon>Bacillaceae</taxon>
        <taxon>Priestia</taxon>
    </lineage>
</organism>
<feature type="binding site" evidence="1">
    <location>
        <position position="401"/>
    </location>
    <ligand>
        <name>adenosylcob(III)alamin</name>
        <dbReference type="ChEBI" id="CHEBI:18408"/>
    </ligand>
</feature>
<dbReference type="Proteomes" id="UP000031829">
    <property type="component" value="Chromosome"/>
</dbReference>
<feature type="binding site" evidence="1">
    <location>
        <position position="246"/>
    </location>
    <ligand>
        <name>adenosylcob(III)alamin</name>
        <dbReference type="ChEBI" id="CHEBI:18408"/>
    </ligand>
</feature>
<dbReference type="InterPro" id="IPR044939">
    <property type="entry name" value="EutB_dom_2_sf"/>
</dbReference>
<dbReference type="InterPro" id="IPR010628">
    <property type="entry name" value="EutB"/>
</dbReference>
<comment type="cofactor">
    <cofactor evidence="1">
        <name>adenosylcob(III)alamin</name>
        <dbReference type="ChEBI" id="CHEBI:18408"/>
    </cofactor>
    <text evidence="1">Binds between the large and small subunits.</text>
</comment>
<dbReference type="EMBL" id="CP009920">
    <property type="protein sequence ID" value="AJI24639.1"/>
    <property type="molecule type" value="Genomic_DNA"/>
</dbReference>
<dbReference type="GO" id="GO:0006520">
    <property type="term" value="P:amino acid metabolic process"/>
    <property type="evidence" value="ECO:0007669"/>
    <property type="project" value="InterPro"/>
</dbReference>
<dbReference type="Gene3D" id="1.10.220.70">
    <property type="entry name" value="lyase"/>
    <property type="match status" value="1"/>
</dbReference>
<reference evidence="2 3" key="1">
    <citation type="journal article" date="2015" name="Genome Announc.">
        <title>Complete genome sequences for 35 biothreat assay-relevant bacillus species.</title>
        <authorList>
            <person name="Johnson S.L."/>
            <person name="Daligault H.E."/>
            <person name="Davenport K.W."/>
            <person name="Jaissle J."/>
            <person name="Frey K.G."/>
            <person name="Ladner J.T."/>
            <person name="Broomall S.M."/>
            <person name="Bishop-Lilly K.A."/>
            <person name="Bruce D.C."/>
            <person name="Gibbons H.S."/>
            <person name="Coyne S.R."/>
            <person name="Lo C.C."/>
            <person name="Meincke L."/>
            <person name="Munk A.C."/>
            <person name="Koroleva G.I."/>
            <person name="Rosenzweig C.N."/>
            <person name="Palacios G.F."/>
            <person name="Redden C.L."/>
            <person name="Minogue T.D."/>
            <person name="Chain P.S."/>
        </authorList>
    </citation>
    <scope>NUCLEOTIDE SEQUENCE [LARGE SCALE GENOMIC DNA]</scope>
    <source>
        <strain evidence="3">ATCC 14581 / DSM 32 / JCM 2506 / NBRC 15308 / NCIMB 9376 / NCTC 10342 / NRRL B-14308 / VKM B-512</strain>
    </source>
</reference>
<dbReference type="PANTHER" id="PTHR39329:SF1">
    <property type="entry name" value="ETHANOLAMINE AMMONIA-LYASE LARGE SUBUNIT"/>
    <property type="match status" value="1"/>
</dbReference>
<dbReference type="GO" id="GO:0031419">
    <property type="term" value="F:cobalamin binding"/>
    <property type="evidence" value="ECO:0007669"/>
    <property type="project" value="UniProtKB-UniRule"/>
</dbReference>
<dbReference type="PANTHER" id="PTHR39329">
    <property type="entry name" value="ETHANOLAMINE AMMONIA-LYASE HEAVY CHAIN"/>
    <property type="match status" value="1"/>
</dbReference>
<name>A0A0B6AXL2_PRIM2</name>
<comment type="subcellular location">
    <subcellularLocation>
        <location evidence="1">Bacterial microcompartment</location>
    </subcellularLocation>
</comment>
<comment type="function">
    <text evidence="1">Catalyzes the deamination of various vicinal amino-alcohols to oxo compounds. Allows this organism to utilize ethanolamine as the sole source of nitrogen and carbon in the presence of vitamin B12.</text>
</comment>
<dbReference type="GeneID" id="93642954"/>
<dbReference type="RefSeq" id="WP_034651661.1">
    <property type="nucleotide sequence ID" value="NZ_BCVB01000015.1"/>
</dbReference>
<dbReference type="AlphaFoldDB" id="A0A0B6AXL2"/>
<dbReference type="GO" id="GO:0046336">
    <property type="term" value="P:ethanolamine catabolic process"/>
    <property type="evidence" value="ECO:0007669"/>
    <property type="project" value="UniProtKB-UniRule"/>
</dbReference>
<keyword evidence="1" id="KW-1283">Bacterial microcompartment</keyword>
<accession>A0A0B6AXL2</accession>
<dbReference type="GO" id="GO:0009350">
    <property type="term" value="C:ethanolamine ammonia-lyase complex"/>
    <property type="evidence" value="ECO:0007669"/>
    <property type="project" value="UniProtKB-UniRule"/>
</dbReference>
<gene>
    <name evidence="1 2" type="primary">eutB</name>
    <name evidence="2" type="ORF">BG04_4985</name>
</gene>
<dbReference type="KEGG" id="bmeg:BG04_4985"/>
<dbReference type="Gene3D" id="3.20.20.70">
    <property type="entry name" value="Aldolase class I"/>
    <property type="match status" value="1"/>
</dbReference>
<dbReference type="PIRSF" id="PIRSF018788">
    <property type="entry name" value="EutB"/>
    <property type="match status" value="1"/>
</dbReference>
<dbReference type="GO" id="GO:0008851">
    <property type="term" value="F:ethanolamine ammonia-lyase activity"/>
    <property type="evidence" value="ECO:0007669"/>
    <property type="project" value="UniProtKB-UniRule"/>
</dbReference>
<dbReference type="HAMAP" id="MF_00861">
    <property type="entry name" value="EutB"/>
    <property type="match status" value="1"/>
</dbReference>
<dbReference type="InterPro" id="IPR013785">
    <property type="entry name" value="Aldolase_TIM"/>
</dbReference>
<comment type="similarity">
    <text evidence="1">Belongs to the EutB family.</text>
</comment>
<feature type="binding site" evidence="1">
    <location>
        <position position="287"/>
    </location>
    <ligand>
        <name>substrate</name>
    </ligand>
</feature>
<feature type="binding site" evidence="1">
    <location>
        <begin position="160"/>
        <end position="162"/>
    </location>
    <ligand>
        <name>substrate</name>
    </ligand>
</feature>
<feature type="binding site" evidence="1">
    <location>
        <position position="295"/>
    </location>
    <ligand>
        <name>adenosylcob(III)alamin</name>
        <dbReference type="ChEBI" id="CHEBI:18408"/>
    </ligand>
</feature>
<keyword evidence="1 2" id="KW-0456">Lyase</keyword>
<feature type="binding site" evidence="1">
    <location>
        <position position="193"/>
    </location>
    <ligand>
        <name>substrate</name>
    </ligand>
</feature>
<comment type="subunit">
    <text evidence="1">The basic unit is a heterodimer which dimerizes to form tetramers. The heterotetramers trimerize; 6 large subunits form a core ring with 6 small subunits projecting outwards.</text>
</comment>
<feature type="binding site" evidence="1">
    <location>
        <position position="362"/>
    </location>
    <ligand>
        <name>substrate</name>
    </ligand>
</feature>
<protein>
    <recommendedName>
        <fullName evidence="1">Ethanolamine ammonia-lyase large subunit</fullName>
        <shortName evidence="1">EAL large subunit</shortName>
        <ecNumber evidence="1">4.3.1.7</ecNumber>
    </recommendedName>
</protein>
<comment type="pathway">
    <text evidence="1">Amine and polyamine degradation; ethanolamine degradation.</text>
</comment>
<dbReference type="GO" id="GO:0005829">
    <property type="term" value="C:cytosol"/>
    <property type="evidence" value="ECO:0007669"/>
    <property type="project" value="TreeGrafter"/>
</dbReference>
<dbReference type="UniPathway" id="UPA00560"/>
<comment type="catalytic activity">
    <reaction evidence="1">
        <text>ethanolamine = acetaldehyde + NH4(+)</text>
        <dbReference type="Rhea" id="RHEA:15313"/>
        <dbReference type="ChEBI" id="CHEBI:15343"/>
        <dbReference type="ChEBI" id="CHEBI:28938"/>
        <dbReference type="ChEBI" id="CHEBI:57603"/>
        <dbReference type="EC" id="4.3.1.7"/>
    </reaction>
</comment>
<dbReference type="Pfam" id="PF06751">
    <property type="entry name" value="EutB"/>
    <property type="match status" value="1"/>
</dbReference>
<dbReference type="GO" id="GO:0031471">
    <property type="term" value="C:ethanolamine degradation polyhedral organelle"/>
    <property type="evidence" value="ECO:0007669"/>
    <property type="project" value="UniProtKB-UniRule"/>
</dbReference>
<evidence type="ECO:0000256" key="1">
    <source>
        <dbReference type="HAMAP-Rule" id="MF_00861"/>
    </source>
</evidence>
<dbReference type="HOGENOM" id="CLU_048555_0_0_9"/>
<dbReference type="NCBIfam" id="NF011649">
    <property type="entry name" value="PRK15067.1"/>
    <property type="match status" value="1"/>
</dbReference>
<dbReference type="EC" id="4.3.1.7" evidence="1"/>
<keyword evidence="1" id="KW-0170">Cobalt</keyword>
<keyword evidence="1" id="KW-0846">Cobalamin</keyword>
<evidence type="ECO:0000313" key="2">
    <source>
        <dbReference type="EMBL" id="AJI24639.1"/>
    </source>
</evidence>
<evidence type="ECO:0000313" key="3">
    <source>
        <dbReference type="Proteomes" id="UP000031829"/>
    </source>
</evidence>
<proteinExistence type="inferred from homology"/>
<sequence length="456" mass="50053">MFKTTRLLGETFSFYSLKEIMAKANEERSGDQLAGVSAESMKERMAAKQVLADITLADIRNYPLLSADEDNVSALIESQIDSSVYDMIKKWTVGDLREYILSDQHSGEDLLGLSKGLSSEMIAAATKIMSNLDLIQGAAKIEVQTTCQTTIGQKGVLASRAQPNHPSDNLKGMRASLYEALSYGIGDAVIGINPVIDTTDNIYALLNETKNIINEWAIPTQNCVLSHVTSQMRAIEKGASADLIFQSLAGTEAGNDSFGISLSMLDEATALIHEKGTANGPNRWYFETGQGSELSAEAHNNIDQVTLEARCYGLARHYKPFLVNTVVGFIGPEYLYNSKQVLRAGLEDHFMGKMHGLPMGVDVCYTNHMDADQNDMDNLSMLLGTAGVNFVIGVPMADDCMLNYQSLSYHDIATVRNVLGRTPTPLFQKWLEDQRIMDNGRFTSRAGDPTIFMNLI</sequence>
<dbReference type="InterPro" id="IPR044941">
    <property type="entry name" value="EutB_N_sf"/>
</dbReference>